<dbReference type="RefSeq" id="WP_238075394.1">
    <property type="nucleotide sequence ID" value="NZ_JAKNJB010000063.1"/>
</dbReference>
<accession>A0ABS9MEA9</accession>
<dbReference type="InterPro" id="IPR016163">
    <property type="entry name" value="Ald_DH_C"/>
</dbReference>
<evidence type="ECO:0000256" key="1">
    <source>
        <dbReference type="ARBA" id="ARBA00023002"/>
    </source>
</evidence>
<dbReference type="Gene3D" id="3.40.605.10">
    <property type="entry name" value="Aldehyde Dehydrogenase, Chain A, domain 1"/>
    <property type="match status" value="1"/>
</dbReference>
<evidence type="ECO:0000256" key="3">
    <source>
        <dbReference type="RuleBase" id="RU003345"/>
    </source>
</evidence>
<comment type="caution">
    <text evidence="5">The sequence shown here is derived from an EMBL/GenBank/DDBJ whole genome shotgun (WGS) entry which is preliminary data.</text>
</comment>
<evidence type="ECO:0000259" key="4">
    <source>
        <dbReference type="Pfam" id="PF00171"/>
    </source>
</evidence>
<dbReference type="InterPro" id="IPR016162">
    <property type="entry name" value="Ald_DH_N"/>
</dbReference>
<comment type="similarity">
    <text evidence="3">Belongs to the aldehyde dehydrogenase family.</text>
</comment>
<reference evidence="5 6" key="1">
    <citation type="submission" date="2022-01" db="EMBL/GenBank/DDBJ databases">
        <title>Collection of gut derived symbiotic bacterial strains cultured from healthy donors.</title>
        <authorList>
            <person name="Lin H."/>
            <person name="Kohout C."/>
            <person name="Waligurski E."/>
            <person name="Pamer E.G."/>
        </authorList>
    </citation>
    <scope>NUCLEOTIDE SEQUENCE [LARGE SCALE GENOMIC DNA]</scope>
    <source>
        <strain evidence="5 6">DFI.3.7</strain>
    </source>
</reference>
<dbReference type="InterPro" id="IPR016161">
    <property type="entry name" value="Ald_DH/histidinol_DH"/>
</dbReference>
<dbReference type="Proteomes" id="UP001200313">
    <property type="component" value="Unassembled WGS sequence"/>
</dbReference>
<name>A0ABS9MEA9_9FIRM</name>
<protein>
    <submittedName>
        <fullName evidence="5">Aldehyde dehydrogenase family protein</fullName>
    </submittedName>
</protein>
<evidence type="ECO:0000313" key="5">
    <source>
        <dbReference type="EMBL" id="MCG4529149.1"/>
    </source>
</evidence>
<keyword evidence="6" id="KW-1185">Reference proteome</keyword>
<dbReference type="PROSITE" id="PS00687">
    <property type="entry name" value="ALDEHYDE_DEHYDR_GLU"/>
    <property type="match status" value="1"/>
</dbReference>
<dbReference type="PROSITE" id="PS00070">
    <property type="entry name" value="ALDEHYDE_DEHYDR_CYS"/>
    <property type="match status" value="1"/>
</dbReference>
<evidence type="ECO:0000313" key="6">
    <source>
        <dbReference type="Proteomes" id="UP001200313"/>
    </source>
</evidence>
<dbReference type="CDD" id="cd07078">
    <property type="entry name" value="ALDH"/>
    <property type="match status" value="1"/>
</dbReference>
<organism evidence="5 6">
    <name type="scientific">Intestinimonas massiliensis</name>
    <name type="common">ex Afouda et al. 2020</name>
    <dbReference type="NCBI Taxonomy" id="1673721"/>
    <lineage>
        <taxon>Bacteria</taxon>
        <taxon>Bacillati</taxon>
        <taxon>Bacillota</taxon>
        <taxon>Clostridia</taxon>
        <taxon>Eubacteriales</taxon>
        <taxon>Intestinimonas</taxon>
    </lineage>
</organism>
<evidence type="ECO:0000256" key="2">
    <source>
        <dbReference type="PROSITE-ProRule" id="PRU10007"/>
    </source>
</evidence>
<proteinExistence type="inferred from homology"/>
<dbReference type="Pfam" id="PF00171">
    <property type="entry name" value="Aldedh"/>
    <property type="match status" value="1"/>
</dbReference>
<keyword evidence="1 3" id="KW-0560">Oxidoreductase</keyword>
<dbReference type="PANTHER" id="PTHR43353">
    <property type="entry name" value="SUCCINATE-SEMIALDEHYDE DEHYDROGENASE, MITOCHONDRIAL"/>
    <property type="match status" value="1"/>
</dbReference>
<dbReference type="InterPro" id="IPR050740">
    <property type="entry name" value="Aldehyde_DH_Superfamily"/>
</dbReference>
<dbReference type="EMBL" id="JAKNJB010000063">
    <property type="protein sequence ID" value="MCG4529149.1"/>
    <property type="molecule type" value="Genomic_DNA"/>
</dbReference>
<feature type="active site" evidence="2">
    <location>
        <position position="248"/>
    </location>
</feature>
<sequence>MAIYFNGFETIPENRQMTDITSPATGKVLAKWAKAIEGDGEQILRIARDGFKKWSSMHLHERAKCLLKYADLLVSHSDEVALTECHDMGKLLSECQGETLGSAEITKGYVERAKHLYGEVISDLQPGTDKDIIFTRREPIGVFLCIIPFNFPVELFTHKVIPALIMGNSVIVKVPSENPLPLYKMTELLVEAGVPKEAITLIYADRTFVTEEIIKSDQIDGISLTGSTATGIDVLSNSAKQLHKTFMELGGNDALIVTEGANLEYAVDELIASRLLNAGQTCCATKRVLVHENIEKEFIRLLLEKIQGYKFGNPEDPNTRMGCVVSAKAAKQIIKQVELTVQQGATCICGGKLAADAYVEPTVLVNVTRNMDVAKDMEIFGPVIPIIRYHSIEEAVEIANQSVYGLEASIISDKPYEAIALAARLQAGTIVINGAGTYRHMDMPFGGYKQSGIGREGIMVTLEEFSQVKSYVLKRALDS</sequence>
<dbReference type="InterPro" id="IPR029510">
    <property type="entry name" value="Ald_DH_CS_GLU"/>
</dbReference>
<dbReference type="PANTHER" id="PTHR43353:SF5">
    <property type="entry name" value="SUCCINATE-SEMIALDEHYDE DEHYDROGENASE, MITOCHONDRIAL"/>
    <property type="match status" value="1"/>
</dbReference>
<gene>
    <name evidence="5" type="ORF">L0P79_19145</name>
</gene>
<dbReference type="InterPro" id="IPR016160">
    <property type="entry name" value="Ald_DH_CS_CYS"/>
</dbReference>
<feature type="domain" description="Aldehyde dehydrogenase" evidence="4">
    <location>
        <begin position="16"/>
        <end position="470"/>
    </location>
</feature>
<dbReference type="SUPFAM" id="SSF53720">
    <property type="entry name" value="ALDH-like"/>
    <property type="match status" value="1"/>
</dbReference>
<dbReference type="InterPro" id="IPR015590">
    <property type="entry name" value="Aldehyde_DH_dom"/>
</dbReference>
<dbReference type="Gene3D" id="3.40.309.10">
    <property type="entry name" value="Aldehyde Dehydrogenase, Chain A, domain 2"/>
    <property type="match status" value="1"/>
</dbReference>